<dbReference type="Proteomes" id="UP000292665">
    <property type="component" value="Unassembled WGS sequence"/>
</dbReference>
<dbReference type="GeneID" id="97329327"/>
<dbReference type="InterPro" id="IPR009057">
    <property type="entry name" value="Homeodomain-like_sf"/>
</dbReference>
<dbReference type="PANTHER" id="PTHR35004">
    <property type="entry name" value="TRANSPOSASE RV3428C-RELATED"/>
    <property type="match status" value="1"/>
</dbReference>
<dbReference type="Pfam" id="PF00665">
    <property type="entry name" value="rve"/>
    <property type="match status" value="1"/>
</dbReference>
<evidence type="ECO:0000313" key="3">
    <source>
        <dbReference type="EMBL" id="RYS74968.1"/>
    </source>
</evidence>
<dbReference type="EMBL" id="RCYR01000090">
    <property type="protein sequence ID" value="RYS74968.1"/>
    <property type="molecule type" value="Genomic_DNA"/>
</dbReference>
<dbReference type="Proteomes" id="UP000095787">
    <property type="component" value="Unassembled WGS sequence"/>
</dbReference>
<reference evidence="2 4" key="1">
    <citation type="submission" date="2015-09" db="EMBL/GenBank/DDBJ databases">
        <authorList>
            <consortium name="Pathogen Informatics"/>
        </authorList>
    </citation>
    <scope>NUCLEOTIDE SEQUENCE [LARGE SCALE GENOMIC DNA]</scope>
    <source>
        <strain evidence="2 4">2789STDY5834841</strain>
    </source>
</reference>
<dbReference type="InterPro" id="IPR012337">
    <property type="entry name" value="RNaseH-like_sf"/>
</dbReference>
<evidence type="ECO:0000313" key="5">
    <source>
        <dbReference type="Proteomes" id="UP000292665"/>
    </source>
</evidence>
<dbReference type="GO" id="GO:0015074">
    <property type="term" value="P:DNA integration"/>
    <property type="evidence" value="ECO:0007669"/>
    <property type="project" value="InterPro"/>
</dbReference>
<evidence type="ECO:0000259" key="1">
    <source>
        <dbReference type="PROSITE" id="PS50994"/>
    </source>
</evidence>
<evidence type="ECO:0000313" key="4">
    <source>
        <dbReference type="Proteomes" id="UP000095787"/>
    </source>
</evidence>
<protein>
    <submittedName>
        <fullName evidence="3">IS481 family transposase</fullName>
    </submittedName>
    <submittedName>
        <fullName evidence="2">Transposase and inactivated derivatives</fullName>
    </submittedName>
</protein>
<name>A0A174FRQ6_9FIRM</name>
<dbReference type="InterPro" id="IPR055247">
    <property type="entry name" value="InsJ-like_HTH"/>
</dbReference>
<evidence type="ECO:0000313" key="2">
    <source>
        <dbReference type="EMBL" id="CUO52893.1"/>
    </source>
</evidence>
<dbReference type="AlphaFoldDB" id="A0A174FRQ6"/>
<accession>A0A174FRQ6</accession>
<feature type="domain" description="Integrase catalytic" evidence="1">
    <location>
        <begin position="130"/>
        <end position="307"/>
    </location>
</feature>
<dbReference type="SUPFAM" id="SSF46689">
    <property type="entry name" value="Homeodomain-like"/>
    <property type="match status" value="1"/>
</dbReference>
<dbReference type="GO" id="GO:0003676">
    <property type="term" value="F:nucleic acid binding"/>
    <property type="evidence" value="ECO:0007669"/>
    <property type="project" value="InterPro"/>
</dbReference>
<dbReference type="Gene3D" id="3.30.420.10">
    <property type="entry name" value="Ribonuclease H-like superfamily/Ribonuclease H"/>
    <property type="match status" value="1"/>
</dbReference>
<sequence length="314" mass="37901">MASITQDMRYRLSLIRFAEKYGVSKAAIKYKTNRQYIYRWKRRYDGTIESLRDRSRRPHHHPNQHTPEEIKLIQDMRRRNPHSGLVVFWVKLMQRGYKRSIPGLYRFLKKQGILAQKLPNPKYIPKPYEQMKYPGQRIQVDVKFVPACCLVNNAKGKKFYQYTAIDEYSRWRYVEAFEEHSTYSSAQFLKHLIQRFPMPIECVQTDNGVEFTKRFSTSGKETLTLFQRTLKELGIQHKLIRPFTPRHNGKVERSHRKDNERFYTSHTFYSFEDFSKQLQTYNRRDYNQFPMRPLGWKSPQTVLREFIDRGVTYV</sequence>
<proteinExistence type="predicted"/>
<reference evidence="3 5" key="2">
    <citation type="journal article" date="2019" name="Science, e1252229">
        <title>Invertible promoters mediate bacterial phase variation, antibiotic resistance, and host adaptation in the gut.</title>
        <authorList>
            <person name="Jiang X."/>
            <person name="Hall A.B."/>
            <person name="Arthur T.D."/>
            <person name="Plichta D.R."/>
            <person name="Covington C.T."/>
            <person name="Poyet M."/>
            <person name="Crothers J."/>
            <person name="Moses P.L."/>
            <person name="Tolonen A.C."/>
            <person name="Vlamakis H."/>
            <person name="Alm E.J."/>
            <person name="Xavier R.J."/>
        </authorList>
    </citation>
    <scope>NUCLEOTIDE SEQUENCE [LARGE SCALE GENOMIC DNA]</scope>
    <source>
        <strain evidence="5">aa_0143</strain>
        <strain evidence="3">Aa_0143</strain>
    </source>
</reference>
<dbReference type="InterPro" id="IPR036397">
    <property type="entry name" value="RNaseH_sf"/>
</dbReference>
<organism evidence="2 4">
    <name type="scientific">[Ruminococcus] torques</name>
    <dbReference type="NCBI Taxonomy" id="33039"/>
    <lineage>
        <taxon>Bacteria</taxon>
        <taxon>Bacillati</taxon>
        <taxon>Bacillota</taxon>
        <taxon>Clostridia</taxon>
        <taxon>Lachnospirales</taxon>
        <taxon>Lachnospiraceae</taxon>
        <taxon>Mediterraneibacter</taxon>
    </lineage>
</organism>
<dbReference type="PROSITE" id="PS50994">
    <property type="entry name" value="INTEGRASE"/>
    <property type="match status" value="1"/>
</dbReference>
<gene>
    <name evidence="3" type="ORF">EAI93_14405</name>
    <name evidence="2" type="ORF">ERS852456_02765</name>
</gene>
<dbReference type="EMBL" id="CYZO01000079">
    <property type="protein sequence ID" value="CUO52893.1"/>
    <property type="molecule type" value="Genomic_DNA"/>
</dbReference>
<dbReference type="RefSeq" id="WP_009243765.1">
    <property type="nucleotide sequence ID" value="NZ_AP028249.1"/>
</dbReference>
<dbReference type="PANTHER" id="PTHR35004:SF7">
    <property type="entry name" value="INTEGRASE PROTEIN"/>
    <property type="match status" value="1"/>
</dbReference>
<dbReference type="Pfam" id="PF13518">
    <property type="entry name" value="HTH_28"/>
    <property type="match status" value="1"/>
</dbReference>
<dbReference type="InterPro" id="IPR001584">
    <property type="entry name" value="Integrase_cat-core"/>
</dbReference>
<dbReference type="SUPFAM" id="SSF53098">
    <property type="entry name" value="Ribonuclease H-like"/>
    <property type="match status" value="1"/>
</dbReference>